<name>A0A848D8W8_9EURY</name>
<reference evidence="4" key="1">
    <citation type="journal article" date="2020" name="MBio">
        <title>'Candidatus Ethanoperedens,' a Thermophilic Genus of Archaea Mediating the Anaerobic Oxidation of Ethane.</title>
        <authorList>
            <person name="Hahn C.J."/>
            <person name="Laso-Perez R."/>
            <person name="Vulcano F."/>
            <person name="Vaziourakis K.M."/>
            <person name="Stokke R."/>
            <person name="Steen I.H."/>
            <person name="Teske A."/>
            <person name="Boetius A."/>
            <person name="Liebeke M."/>
            <person name="Amann R."/>
            <person name="Knittel K."/>
            <person name="Wegener G."/>
        </authorList>
    </citation>
    <scope>NUCLEOTIDE SEQUENCE</scope>
    <source>
        <strain evidence="4">GoM-Arc1-LC-WB58</strain>
    </source>
</reference>
<evidence type="ECO:0000256" key="1">
    <source>
        <dbReference type="SAM" id="Coils"/>
    </source>
</evidence>
<feature type="coiled-coil region" evidence="1">
    <location>
        <begin position="716"/>
        <end position="803"/>
    </location>
</feature>
<dbReference type="Gene3D" id="3.40.50.300">
    <property type="entry name" value="P-loop containing nucleotide triphosphate hydrolases"/>
    <property type="match status" value="2"/>
</dbReference>
<evidence type="ECO:0000256" key="2">
    <source>
        <dbReference type="SAM" id="Phobius"/>
    </source>
</evidence>
<dbReference type="PANTHER" id="PTHR41259">
    <property type="entry name" value="DOUBLE-STRAND BREAK REPAIR RAD50 ATPASE, PUTATIVE-RELATED"/>
    <property type="match status" value="1"/>
</dbReference>
<accession>A0A848D8W8</accession>
<keyword evidence="2" id="KW-0812">Transmembrane</keyword>
<feature type="coiled-coil region" evidence="1">
    <location>
        <begin position="273"/>
        <end position="303"/>
    </location>
</feature>
<dbReference type="EMBL" id="WNEG01000039">
    <property type="protein sequence ID" value="NMG82993.1"/>
    <property type="molecule type" value="Genomic_DNA"/>
</dbReference>
<proteinExistence type="predicted"/>
<feature type="coiled-coil region" evidence="1">
    <location>
        <begin position="601"/>
        <end position="649"/>
    </location>
</feature>
<feature type="coiled-coil region" evidence="1">
    <location>
        <begin position="377"/>
        <end position="472"/>
    </location>
</feature>
<dbReference type="InterPro" id="IPR038734">
    <property type="entry name" value="YhaN_AAA"/>
</dbReference>
<feature type="domain" description="YhaN AAA" evidence="3">
    <location>
        <begin position="1"/>
        <end position="204"/>
    </location>
</feature>
<evidence type="ECO:0000313" key="5">
    <source>
        <dbReference type="Proteomes" id="UP000606580"/>
    </source>
</evidence>
<protein>
    <submittedName>
        <fullName evidence="4">AAA family ATPase</fullName>
    </submittedName>
</protein>
<keyword evidence="2" id="KW-0472">Membrane</keyword>
<dbReference type="Proteomes" id="UP000606580">
    <property type="component" value="Unassembled WGS sequence"/>
</dbReference>
<feature type="transmembrane region" description="Helical" evidence="2">
    <location>
        <begin position="483"/>
        <end position="504"/>
    </location>
</feature>
<gene>
    <name evidence="4" type="ORF">GIS02_02155</name>
</gene>
<comment type="caution">
    <text evidence="4">The sequence shown here is derived from an EMBL/GenBank/DDBJ whole genome shotgun (WGS) entry which is preliminary data.</text>
</comment>
<dbReference type="InterPro" id="IPR027417">
    <property type="entry name" value="P-loop_NTPase"/>
</dbReference>
<feature type="coiled-coil region" evidence="1">
    <location>
        <begin position="829"/>
        <end position="866"/>
    </location>
</feature>
<feature type="coiled-coil region" evidence="1">
    <location>
        <begin position="184"/>
        <end position="235"/>
    </location>
</feature>
<sequence>MKFEEIYIDGFGIFHDYHIKNLTSGLTIFIKPNEAGKSTILSFQKRILFGFPDRRSILNLYPALSGGNHGGRLIVSTIDNKRHTIERYSGGDRDVKVFLPDGSTGGTRELSNLLGDANKDIFENIYAFGLTELQDFETLNSEAVKGRIYSAGTGIGAISLPEVQKNLETEAGSLFKERGSKPEINALSNEIKNVDSRLREIEKDAQNFDEHHKELEEITKVIVNVEQERNQIRTKFNHTTNLITVWDDWRKTQEAEERLQKIPEIENFPENGIEMLERNLEKIDELNENISKKNEGLEKIKIQKSQVKIDEKLLSNEDKILELQKGQDKYISAVRDLPTLEEKLKRDKEGLKGSLHEIGADWDEEKLSKFDISIPTKEIVRKKHNTLEEARENIRDTEKEVQGIEQNIKNIEEEIVDVDKRLRTQLLQQIDEKKLKQQRKSLQFLRVKYPNLKEKEADMRNLEEKEELFTILRPHRAELLPKLPLWPALMFIAAGIASLMLSIFGNNWAIGISILAILSISAIIYVILSRKELPITTPEGFKDKEADLSERREKLESELQKIKSEMLSNAQICKFEDIPDSQLIENKDSELQAASENLLKSNELKKQQETLKQKLGKLSEKGNTIKEKLKALRKEKEKAQKEWKNWLTEKGLESELTPEGTIDIFATIKTCVEKKKSIEETTVRIDSIQEFIEEYKTKISSVLENCNRKKGEINVIVELEKITEELNQAIEDCKTLEQLDIDEENLKLELRTLEEKLEGHQRTVSELLSQGFAESETEFRENARNWEERNKLMDETLQEEQNIKRISGNGKPYFDFINELRETSPEDLKEKELQLKERVEEMKNNLSELREKRGGIDERIKQIERKEEGSSLRVEKTVKMQKLKKKSEEWSILTLARTIMGKAIKKYEQERQPGVIKEAQSFFSKMTLGRYSRVLAPLDEARIYVEDKDGRRKDIQELSRGTAEQLYLSLRFGFIREFSKRSESLPIVFDDILVNFDPERFRAACEAIKELAKTNQILYFTCHPESGDVLTEIIPESKKMR</sequence>
<evidence type="ECO:0000313" key="4">
    <source>
        <dbReference type="EMBL" id="NMG82993.1"/>
    </source>
</evidence>
<dbReference type="Pfam" id="PF13514">
    <property type="entry name" value="AAA_27"/>
    <property type="match status" value="1"/>
</dbReference>
<dbReference type="SUPFAM" id="SSF52540">
    <property type="entry name" value="P-loop containing nucleoside triphosphate hydrolases"/>
    <property type="match status" value="1"/>
</dbReference>
<dbReference type="PANTHER" id="PTHR41259:SF1">
    <property type="entry name" value="DOUBLE-STRAND BREAK REPAIR RAD50 ATPASE, PUTATIVE-RELATED"/>
    <property type="match status" value="1"/>
</dbReference>
<dbReference type="AlphaFoldDB" id="A0A848D8W8"/>
<keyword evidence="2" id="KW-1133">Transmembrane helix</keyword>
<organism evidence="4 5">
    <name type="scientific">Candidatus Ethanoperedens thermophilum</name>
    <dbReference type="NCBI Taxonomy" id="2766897"/>
    <lineage>
        <taxon>Archaea</taxon>
        <taxon>Methanobacteriati</taxon>
        <taxon>Methanobacteriota</taxon>
        <taxon>Stenosarchaea group</taxon>
        <taxon>Methanomicrobia</taxon>
        <taxon>Methanosarcinales</taxon>
        <taxon>Methanosarcinales incertae sedis</taxon>
        <taxon>GOM Arc I cluster</taxon>
        <taxon>Candidatus Ethanoperedens</taxon>
    </lineage>
</organism>
<evidence type="ECO:0000259" key="3">
    <source>
        <dbReference type="Pfam" id="PF13514"/>
    </source>
</evidence>
<keyword evidence="1" id="KW-0175">Coiled coil</keyword>
<feature type="transmembrane region" description="Helical" evidence="2">
    <location>
        <begin position="510"/>
        <end position="528"/>
    </location>
</feature>